<keyword evidence="7" id="KW-0067">ATP-binding</keyword>
<keyword evidence="3" id="KW-0808">Transferase</keyword>
<dbReference type="NCBIfam" id="TIGR00147">
    <property type="entry name" value="YegS/Rv2252/BmrU family lipid kinase"/>
    <property type="match status" value="1"/>
</dbReference>
<evidence type="ECO:0000313" key="15">
    <source>
        <dbReference type="Proteomes" id="UP000286997"/>
    </source>
</evidence>
<keyword evidence="6 14" id="KW-0418">Kinase</keyword>
<keyword evidence="2" id="KW-0444">Lipid biosynthesis</keyword>
<comment type="caution">
    <text evidence="14">The sequence shown here is derived from an EMBL/GenBank/DDBJ whole genome shotgun (WGS) entry which is preliminary data.</text>
</comment>
<keyword evidence="15" id="KW-1185">Reference proteome</keyword>
<evidence type="ECO:0000256" key="9">
    <source>
        <dbReference type="ARBA" id="ARBA00023098"/>
    </source>
</evidence>
<dbReference type="Gene3D" id="2.60.200.40">
    <property type="match status" value="1"/>
</dbReference>
<evidence type="ECO:0000256" key="11">
    <source>
        <dbReference type="ARBA" id="ARBA00023264"/>
    </source>
</evidence>
<evidence type="ECO:0000259" key="13">
    <source>
        <dbReference type="PROSITE" id="PS50146"/>
    </source>
</evidence>
<dbReference type="AlphaFoldDB" id="A0A437PFW2"/>
<dbReference type="GO" id="GO:0004143">
    <property type="term" value="F:ATP-dependent diacylglycerol kinase activity"/>
    <property type="evidence" value="ECO:0007669"/>
    <property type="project" value="TreeGrafter"/>
</dbReference>
<name>A0A437PFW2_9HYPH</name>
<evidence type="ECO:0000256" key="4">
    <source>
        <dbReference type="ARBA" id="ARBA00022723"/>
    </source>
</evidence>
<comment type="cofactor">
    <cofactor evidence="1">
        <name>Mg(2+)</name>
        <dbReference type="ChEBI" id="CHEBI:18420"/>
    </cofactor>
</comment>
<keyword evidence="8" id="KW-0460">Magnesium</keyword>
<keyword evidence="11" id="KW-1208">Phospholipid metabolism</keyword>
<keyword evidence="10" id="KW-0594">Phospholipid biosynthesis</keyword>
<evidence type="ECO:0000256" key="3">
    <source>
        <dbReference type="ARBA" id="ARBA00022679"/>
    </source>
</evidence>
<dbReference type="SUPFAM" id="SSF111331">
    <property type="entry name" value="NAD kinase/diacylglycerol kinase-like"/>
    <property type="match status" value="1"/>
</dbReference>
<dbReference type="InterPro" id="IPR017438">
    <property type="entry name" value="ATP-NAD_kinase_N"/>
</dbReference>
<keyword evidence="5" id="KW-0547">Nucleotide-binding</keyword>
<proteinExistence type="predicted"/>
<organism evidence="14 15">
    <name type="scientific">Methylobacterium oryzihabitans</name>
    <dbReference type="NCBI Taxonomy" id="2499852"/>
    <lineage>
        <taxon>Bacteria</taxon>
        <taxon>Pseudomonadati</taxon>
        <taxon>Pseudomonadota</taxon>
        <taxon>Alphaproteobacteria</taxon>
        <taxon>Hyphomicrobiales</taxon>
        <taxon>Methylobacteriaceae</taxon>
        <taxon>Methylobacterium</taxon>
    </lineage>
</organism>
<evidence type="ECO:0000256" key="12">
    <source>
        <dbReference type="SAM" id="MobiDB-lite"/>
    </source>
</evidence>
<keyword evidence="4" id="KW-0479">Metal-binding</keyword>
<dbReference type="InterPro" id="IPR016064">
    <property type="entry name" value="NAD/diacylglycerol_kinase_sf"/>
</dbReference>
<sequence length="330" mass="34999">MSDPFPAFVLTRHDRTGGPRALTGSTTPASPGAARRALLIVNPKARNGGLDLAGIREALGRGGIATVEPPEKADCADLIRAASDVDLVVLGGGDGTLNAAAQALAERKLPFGILPLGTANDLARSLGLPLDPVAAAEVIATEPARPIDLGCVNGHYFFNVASVGFSADLAGELTADLKRQWGTVGYAMAAVRLLRRSRPFTVYIEHDGEIETVRTIQVSVGNGRHYGGGMTVEENATVDDGLLNFYSLEVAHWWRLVALLPALRRGTQGQAADVRAFKTTEVVLRTKKPRPVNTDGELTTYTPAHVKVVPQAVRVHAPEPVVRGRHALLP</sequence>
<dbReference type="EMBL" id="SACP01000002">
    <property type="protein sequence ID" value="RVU21170.1"/>
    <property type="molecule type" value="Genomic_DNA"/>
</dbReference>
<evidence type="ECO:0000256" key="6">
    <source>
        <dbReference type="ARBA" id="ARBA00022777"/>
    </source>
</evidence>
<dbReference type="PANTHER" id="PTHR12358">
    <property type="entry name" value="SPHINGOSINE KINASE"/>
    <property type="match status" value="1"/>
</dbReference>
<feature type="region of interest" description="Disordered" evidence="12">
    <location>
        <begin position="11"/>
        <end position="30"/>
    </location>
</feature>
<dbReference type="SMART" id="SM00046">
    <property type="entry name" value="DAGKc"/>
    <property type="match status" value="1"/>
</dbReference>
<evidence type="ECO:0000256" key="2">
    <source>
        <dbReference type="ARBA" id="ARBA00022516"/>
    </source>
</evidence>
<evidence type="ECO:0000256" key="7">
    <source>
        <dbReference type="ARBA" id="ARBA00022840"/>
    </source>
</evidence>
<dbReference type="InterPro" id="IPR045540">
    <property type="entry name" value="YegS/DAGK_C"/>
</dbReference>
<feature type="domain" description="DAGKc" evidence="13">
    <location>
        <begin position="32"/>
        <end position="156"/>
    </location>
</feature>
<dbReference type="GO" id="GO:0005524">
    <property type="term" value="F:ATP binding"/>
    <property type="evidence" value="ECO:0007669"/>
    <property type="project" value="UniProtKB-KW"/>
</dbReference>
<dbReference type="GO" id="GO:0005886">
    <property type="term" value="C:plasma membrane"/>
    <property type="evidence" value="ECO:0007669"/>
    <property type="project" value="TreeGrafter"/>
</dbReference>
<dbReference type="GO" id="GO:0008654">
    <property type="term" value="P:phospholipid biosynthetic process"/>
    <property type="evidence" value="ECO:0007669"/>
    <property type="project" value="UniProtKB-KW"/>
</dbReference>
<evidence type="ECO:0000256" key="10">
    <source>
        <dbReference type="ARBA" id="ARBA00023209"/>
    </source>
</evidence>
<dbReference type="OrthoDB" id="142078at2"/>
<evidence type="ECO:0000256" key="1">
    <source>
        <dbReference type="ARBA" id="ARBA00001946"/>
    </source>
</evidence>
<dbReference type="GO" id="GO:0046872">
    <property type="term" value="F:metal ion binding"/>
    <property type="evidence" value="ECO:0007669"/>
    <property type="project" value="UniProtKB-KW"/>
</dbReference>
<protein>
    <submittedName>
        <fullName evidence="14">Lipid kinase</fullName>
    </submittedName>
</protein>
<dbReference type="Pfam" id="PF00781">
    <property type="entry name" value="DAGK_cat"/>
    <property type="match status" value="1"/>
</dbReference>
<accession>A0A437PFW2</accession>
<evidence type="ECO:0000256" key="8">
    <source>
        <dbReference type="ARBA" id="ARBA00022842"/>
    </source>
</evidence>
<keyword evidence="9" id="KW-0443">Lipid metabolism</keyword>
<dbReference type="InterPro" id="IPR005218">
    <property type="entry name" value="Diacylglycerol/lipid_kinase"/>
</dbReference>
<evidence type="ECO:0000313" key="14">
    <source>
        <dbReference type="EMBL" id="RVU21170.1"/>
    </source>
</evidence>
<evidence type="ECO:0000256" key="5">
    <source>
        <dbReference type="ARBA" id="ARBA00022741"/>
    </source>
</evidence>
<reference evidence="14 15" key="1">
    <citation type="submission" date="2019-01" db="EMBL/GenBank/DDBJ databases">
        <authorList>
            <person name="Chen W.-M."/>
        </authorList>
    </citation>
    <scope>NUCLEOTIDE SEQUENCE [LARGE SCALE GENOMIC DNA]</scope>
    <source>
        <strain evidence="14 15">TER-1</strain>
    </source>
</reference>
<dbReference type="Pfam" id="PF19279">
    <property type="entry name" value="YegS_C"/>
    <property type="match status" value="1"/>
</dbReference>
<gene>
    <name evidence="14" type="ORF">EOE48_03480</name>
</gene>
<dbReference type="Gene3D" id="3.40.50.10330">
    <property type="entry name" value="Probable inorganic polyphosphate/atp-NAD kinase, domain 1"/>
    <property type="match status" value="1"/>
</dbReference>
<dbReference type="PROSITE" id="PS50146">
    <property type="entry name" value="DAGK"/>
    <property type="match status" value="1"/>
</dbReference>
<dbReference type="Proteomes" id="UP000286997">
    <property type="component" value="Unassembled WGS sequence"/>
</dbReference>
<dbReference type="PANTHER" id="PTHR12358:SF106">
    <property type="entry name" value="LIPID KINASE YEGS"/>
    <property type="match status" value="1"/>
</dbReference>
<dbReference type="NCBIfam" id="NF009604">
    <property type="entry name" value="PRK13057.1"/>
    <property type="match status" value="1"/>
</dbReference>
<dbReference type="InterPro" id="IPR001206">
    <property type="entry name" value="Diacylglycerol_kinase_cat_dom"/>
</dbReference>
<dbReference type="InterPro" id="IPR050187">
    <property type="entry name" value="Lipid_Phosphate_FormReg"/>
</dbReference>